<protein>
    <submittedName>
        <fullName evidence="1">Uncharacterized protein</fullName>
    </submittedName>
</protein>
<proteinExistence type="predicted"/>
<evidence type="ECO:0000313" key="1">
    <source>
        <dbReference type="EMBL" id="KAB0803756.1"/>
    </source>
</evidence>
<sequence length="101" mass="12030">MGNIFFTTSWHYHSSIVNGICRYRVVHTNPIADIHSLSECKFTIQFNHFQCYIMENLLYSLQEIGMIESKIYSVYNVNELNFKHSFEMENEEEALFQISTY</sequence>
<keyword evidence="2" id="KW-1185">Reference proteome</keyword>
<evidence type="ECO:0000313" key="2">
    <source>
        <dbReference type="Proteomes" id="UP000327044"/>
    </source>
</evidence>
<name>A0A5N4B2G7_PHOPY</name>
<dbReference type="Proteomes" id="UP000327044">
    <property type="component" value="Unassembled WGS sequence"/>
</dbReference>
<dbReference type="InParanoid" id="A0A5N4B2G7"/>
<gene>
    <name evidence="1" type="ORF">PPYR_00726</name>
</gene>
<dbReference type="AlphaFoldDB" id="A0A5N4B2G7"/>
<comment type="caution">
    <text evidence="1">The sequence shown here is derived from an EMBL/GenBank/DDBJ whole genome shotgun (WGS) entry which is preliminary data.</text>
</comment>
<accession>A0A5N4B2G7</accession>
<reference evidence="1 2" key="1">
    <citation type="journal article" date="2018" name="Elife">
        <title>Firefly genomes illuminate parallel origins of bioluminescence in beetles.</title>
        <authorList>
            <person name="Fallon T.R."/>
            <person name="Lower S.E."/>
            <person name="Chang C.H."/>
            <person name="Bessho-Uehara M."/>
            <person name="Martin G.J."/>
            <person name="Bewick A.J."/>
            <person name="Behringer M."/>
            <person name="Debat H.J."/>
            <person name="Wong I."/>
            <person name="Day J.C."/>
            <person name="Suvorov A."/>
            <person name="Silva C.J."/>
            <person name="Stanger-Hall K.F."/>
            <person name="Hall D.W."/>
            <person name="Schmitz R.J."/>
            <person name="Nelson D.R."/>
            <person name="Lewis S.M."/>
            <person name="Shigenobu S."/>
            <person name="Bybee S.M."/>
            <person name="Larracuente A.M."/>
            <person name="Oba Y."/>
            <person name="Weng J.K."/>
        </authorList>
    </citation>
    <scope>NUCLEOTIDE SEQUENCE [LARGE SCALE GENOMIC DNA]</scope>
    <source>
        <strain evidence="1">1611_PpyrPB1</strain>
        <tissue evidence="1">Whole body</tissue>
    </source>
</reference>
<dbReference type="EMBL" id="VVIM01000001">
    <property type="protein sequence ID" value="KAB0803756.1"/>
    <property type="molecule type" value="Genomic_DNA"/>
</dbReference>
<organism evidence="1 2">
    <name type="scientific">Photinus pyralis</name>
    <name type="common">Common eastern firefly</name>
    <name type="synonym">Lampyris pyralis</name>
    <dbReference type="NCBI Taxonomy" id="7054"/>
    <lineage>
        <taxon>Eukaryota</taxon>
        <taxon>Metazoa</taxon>
        <taxon>Ecdysozoa</taxon>
        <taxon>Arthropoda</taxon>
        <taxon>Hexapoda</taxon>
        <taxon>Insecta</taxon>
        <taxon>Pterygota</taxon>
        <taxon>Neoptera</taxon>
        <taxon>Endopterygota</taxon>
        <taxon>Coleoptera</taxon>
        <taxon>Polyphaga</taxon>
        <taxon>Elateriformia</taxon>
        <taxon>Elateroidea</taxon>
        <taxon>Lampyridae</taxon>
        <taxon>Lampyrinae</taxon>
        <taxon>Photinus</taxon>
    </lineage>
</organism>